<gene>
    <name evidence="4" type="primary">rpmJ</name>
    <name evidence="6" type="ORF">A2319_00610</name>
</gene>
<sequence length="37" mass="4399">MKVQASVKKRCKDCKVVRRKGRVFVICQNKKHKQRQG</sequence>
<dbReference type="PANTHER" id="PTHR42888:SF1">
    <property type="entry name" value="LARGE RIBOSOMAL SUBUNIT PROTEIN BL36C"/>
    <property type="match status" value="1"/>
</dbReference>
<evidence type="ECO:0000256" key="1">
    <source>
        <dbReference type="ARBA" id="ARBA00007645"/>
    </source>
</evidence>
<dbReference type="GO" id="GO:1990904">
    <property type="term" value="C:ribonucleoprotein complex"/>
    <property type="evidence" value="ECO:0007669"/>
    <property type="project" value="UniProtKB-KW"/>
</dbReference>
<comment type="caution">
    <text evidence="6">The sequence shown here is derived from an EMBL/GenBank/DDBJ whole genome shotgun (WGS) entry which is preliminary data.</text>
</comment>
<dbReference type="HAMAP" id="MF_00251">
    <property type="entry name" value="Ribosomal_bL36"/>
    <property type="match status" value="1"/>
</dbReference>
<reference evidence="6 7" key="1">
    <citation type="journal article" date="2016" name="Nat. Commun.">
        <title>Thousands of microbial genomes shed light on interconnected biogeochemical processes in an aquifer system.</title>
        <authorList>
            <person name="Anantharaman K."/>
            <person name="Brown C.T."/>
            <person name="Hug L.A."/>
            <person name="Sharon I."/>
            <person name="Castelle C.J."/>
            <person name="Probst A.J."/>
            <person name="Thomas B.C."/>
            <person name="Singh A."/>
            <person name="Wilkins M.J."/>
            <person name="Karaoz U."/>
            <person name="Brodie E.L."/>
            <person name="Williams K.H."/>
            <person name="Hubbard S.S."/>
            <person name="Banfield J.F."/>
        </authorList>
    </citation>
    <scope>NUCLEOTIDE SEQUENCE [LARGE SCALE GENOMIC DNA]</scope>
</reference>
<dbReference type="PROSITE" id="PS00828">
    <property type="entry name" value="RIBOSOMAL_L36"/>
    <property type="match status" value="1"/>
</dbReference>
<dbReference type="GO" id="GO:0005737">
    <property type="term" value="C:cytoplasm"/>
    <property type="evidence" value="ECO:0007669"/>
    <property type="project" value="UniProtKB-ARBA"/>
</dbReference>
<dbReference type="EMBL" id="MHKI01000026">
    <property type="protein sequence ID" value="OGY86055.1"/>
    <property type="molecule type" value="Genomic_DNA"/>
</dbReference>
<dbReference type="PANTHER" id="PTHR42888">
    <property type="entry name" value="50S RIBOSOMAL PROTEIN L36, CHLOROPLASTIC"/>
    <property type="match status" value="1"/>
</dbReference>
<evidence type="ECO:0000313" key="6">
    <source>
        <dbReference type="EMBL" id="OGY86055.1"/>
    </source>
</evidence>
<dbReference type="NCBIfam" id="TIGR01022">
    <property type="entry name" value="rpmJ_bact"/>
    <property type="match status" value="1"/>
</dbReference>
<dbReference type="Pfam" id="PF00444">
    <property type="entry name" value="Ribosomal_L36"/>
    <property type="match status" value="1"/>
</dbReference>
<protein>
    <recommendedName>
        <fullName evidence="4">Large ribosomal subunit protein bL36</fullName>
    </recommendedName>
</protein>
<dbReference type="AlphaFoldDB" id="A0A1G2BAL9"/>
<evidence type="ECO:0000256" key="4">
    <source>
        <dbReference type="HAMAP-Rule" id="MF_00251"/>
    </source>
</evidence>
<evidence type="ECO:0000256" key="5">
    <source>
        <dbReference type="RuleBase" id="RU000571"/>
    </source>
</evidence>
<dbReference type="GO" id="GO:0003735">
    <property type="term" value="F:structural constituent of ribosome"/>
    <property type="evidence" value="ECO:0007669"/>
    <property type="project" value="InterPro"/>
</dbReference>
<dbReference type="InterPro" id="IPR000473">
    <property type="entry name" value="Ribosomal_bL36"/>
</dbReference>
<proteinExistence type="inferred from homology"/>
<comment type="similarity">
    <text evidence="1 4 5">Belongs to the bacterial ribosomal protein bL36 family.</text>
</comment>
<evidence type="ECO:0000256" key="2">
    <source>
        <dbReference type="ARBA" id="ARBA00022980"/>
    </source>
</evidence>
<dbReference type="InterPro" id="IPR035977">
    <property type="entry name" value="Ribosomal_bL36_sp"/>
</dbReference>
<dbReference type="GO" id="GO:0005840">
    <property type="term" value="C:ribosome"/>
    <property type="evidence" value="ECO:0007669"/>
    <property type="project" value="UniProtKB-KW"/>
</dbReference>
<accession>A0A1G2BAL9</accession>
<evidence type="ECO:0000256" key="3">
    <source>
        <dbReference type="ARBA" id="ARBA00023274"/>
    </source>
</evidence>
<dbReference type="SUPFAM" id="SSF57840">
    <property type="entry name" value="Ribosomal protein L36"/>
    <property type="match status" value="1"/>
</dbReference>
<name>A0A1G2BAL9_9BACT</name>
<dbReference type="GO" id="GO:0006412">
    <property type="term" value="P:translation"/>
    <property type="evidence" value="ECO:0007669"/>
    <property type="project" value="UniProtKB-UniRule"/>
</dbReference>
<evidence type="ECO:0000313" key="7">
    <source>
        <dbReference type="Proteomes" id="UP000176420"/>
    </source>
</evidence>
<keyword evidence="3 4" id="KW-0687">Ribonucleoprotein</keyword>
<keyword evidence="2 4" id="KW-0689">Ribosomal protein</keyword>
<organism evidence="6 7">
    <name type="scientific">Candidatus Kerfeldbacteria bacterium RIFOXYB2_FULL_38_14</name>
    <dbReference type="NCBI Taxonomy" id="1798547"/>
    <lineage>
        <taxon>Bacteria</taxon>
        <taxon>Candidatus Kerfeldiibacteriota</taxon>
    </lineage>
</organism>
<dbReference type="Proteomes" id="UP000176420">
    <property type="component" value="Unassembled WGS sequence"/>
</dbReference>